<dbReference type="InterPro" id="IPR032710">
    <property type="entry name" value="NTF2-like_dom_sf"/>
</dbReference>
<protein>
    <recommendedName>
        <fullName evidence="2">SnoaL-like domain-containing protein</fullName>
    </recommendedName>
</protein>
<organism evidence="1">
    <name type="scientific">marine metagenome</name>
    <dbReference type="NCBI Taxonomy" id="408172"/>
    <lineage>
        <taxon>unclassified sequences</taxon>
        <taxon>metagenomes</taxon>
        <taxon>ecological metagenomes</taxon>
    </lineage>
</organism>
<dbReference type="PANTHER" id="PTHR38436:SF1">
    <property type="entry name" value="ESTER CYCLASE"/>
    <property type="match status" value="1"/>
</dbReference>
<reference evidence="1" key="1">
    <citation type="submission" date="2018-05" db="EMBL/GenBank/DDBJ databases">
        <authorList>
            <person name="Lanie J.A."/>
            <person name="Ng W.-L."/>
            <person name="Kazmierczak K.M."/>
            <person name="Andrzejewski T.M."/>
            <person name="Davidsen T.M."/>
            <person name="Wayne K.J."/>
            <person name="Tettelin H."/>
            <person name="Glass J.I."/>
            <person name="Rusch D."/>
            <person name="Podicherti R."/>
            <person name="Tsui H.-C.T."/>
            <person name="Winkler M.E."/>
        </authorList>
    </citation>
    <scope>NUCLEOTIDE SEQUENCE</scope>
</reference>
<sequence>MSSRNQENKAAVWDYWQKLNHVPNDQVADIIRSAVHDDVNWNGSAPIDQVQGVDDLIADVWEPLLRSFPDLKRTPDIFMGGIEEGESRYSSDDGTEWVSGCGHLTGTFVEDWLGIPASGKKTHMYFGQFYVMRDGKITESYVMLDVLSVMRQAGYEVLPPSPGADGGKVPPPAAGDGILLTEQDPLEGRKSIQLVDAMGRGLERYVRDRDGGDMSRMEQWQYWTPDMKWYGYSGIGRCYTLEEFADFHQRPWLHGFGDRGLSSNPDDGRVMGFVGEGSYACGGIWDVVFSHHHGTYAGIPATGKLMTIRDFDWWKRGPNGLLIENWIPIDLIDLTRQMGVDLMERLAVLVDERKGKNWW</sequence>
<proteinExistence type="predicted"/>
<evidence type="ECO:0008006" key="2">
    <source>
        <dbReference type="Google" id="ProtNLM"/>
    </source>
</evidence>
<gene>
    <name evidence="1" type="ORF">METZ01_LOCUS64440</name>
</gene>
<name>A0A381T5W8_9ZZZZ</name>
<evidence type="ECO:0000313" key="1">
    <source>
        <dbReference type="EMBL" id="SVA11586.1"/>
    </source>
</evidence>
<dbReference type="SUPFAM" id="SSF54427">
    <property type="entry name" value="NTF2-like"/>
    <property type="match status" value="2"/>
</dbReference>
<dbReference type="GO" id="GO:0030638">
    <property type="term" value="P:polyketide metabolic process"/>
    <property type="evidence" value="ECO:0007669"/>
    <property type="project" value="InterPro"/>
</dbReference>
<accession>A0A381T5W8</accession>
<dbReference type="Gene3D" id="3.10.450.50">
    <property type="match status" value="2"/>
</dbReference>
<dbReference type="Pfam" id="PF07366">
    <property type="entry name" value="SnoaL"/>
    <property type="match status" value="1"/>
</dbReference>
<dbReference type="AlphaFoldDB" id="A0A381T5W8"/>
<dbReference type="InterPro" id="IPR009959">
    <property type="entry name" value="Cyclase_SnoaL-like"/>
</dbReference>
<dbReference type="PANTHER" id="PTHR38436">
    <property type="entry name" value="POLYKETIDE CYCLASE SNOAL-LIKE DOMAIN"/>
    <property type="match status" value="1"/>
</dbReference>
<dbReference type="EMBL" id="UINC01004074">
    <property type="protein sequence ID" value="SVA11586.1"/>
    <property type="molecule type" value="Genomic_DNA"/>
</dbReference>